<feature type="domain" description="DnaD N-terminal" evidence="1">
    <location>
        <begin position="15"/>
        <end position="104"/>
    </location>
</feature>
<dbReference type="AlphaFoldDB" id="A0A1B3SJV4"/>
<dbReference type="InterPro" id="IPR053843">
    <property type="entry name" value="DnaD_N"/>
</dbReference>
<dbReference type="Proteomes" id="UP000094378">
    <property type="component" value="Chromosome"/>
</dbReference>
<dbReference type="RefSeq" id="WP_069116004.1">
    <property type="nucleotide sequence ID" value="NZ_CP017015.1"/>
</dbReference>
<organism evidence="2 3">
    <name type="scientific">Spiroplasma helicoides</name>
    <dbReference type="NCBI Taxonomy" id="216938"/>
    <lineage>
        <taxon>Bacteria</taxon>
        <taxon>Bacillati</taxon>
        <taxon>Mycoplasmatota</taxon>
        <taxon>Mollicutes</taxon>
        <taxon>Entomoplasmatales</taxon>
        <taxon>Spiroplasmataceae</taxon>
        <taxon>Spiroplasma</taxon>
    </lineage>
</organism>
<dbReference type="SUPFAM" id="SSF46785">
    <property type="entry name" value="Winged helix' DNA-binding domain"/>
    <property type="match status" value="1"/>
</dbReference>
<keyword evidence="3" id="KW-1185">Reference proteome</keyword>
<reference evidence="2 3" key="1">
    <citation type="submission" date="2016-08" db="EMBL/GenBank/DDBJ databases">
        <title>Complete genome sequence of Spiroplasma helicoides TABS-2 (DSM 22551).</title>
        <authorList>
            <person name="Shen W.-Y."/>
            <person name="Lo W.-S."/>
            <person name="Lai Y.-C."/>
            <person name="Kuo C.-H."/>
        </authorList>
    </citation>
    <scope>NUCLEOTIDE SEQUENCE [LARGE SCALE GENOMIC DNA]</scope>
    <source>
        <strain evidence="2 3">TABS-2</strain>
    </source>
</reference>
<dbReference type="KEGG" id="shj:SHELI_v1c02610"/>
<gene>
    <name evidence="2" type="ORF">SHELI_v1c02610</name>
</gene>
<dbReference type="STRING" id="216938.SHELI_v1c02610"/>
<dbReference type="NCBIfam" id="TIGR04548">
    <property type="entry name" value="DnaD_Mollicutes"/>
    <property type="match status" value="1"/>
</dbReference>
<dbReference type="InterPro" id="IPR036390">
    <property type="entry name" value="WH_DNA-bd_sf"/>
</dbReference>
<dbReference type="Gene3D" id="1.10.10.10">
    <property type="entry name" value="Winged helix-like DNA-binding domain superfamily/Winged helix DNA-binding domain"/>
    <property type="match status" value="1"/>
</dbReference>
<name>A0A1B3SJV4_9MOLU</name>
<evidence type="ECO:0000313" key="3">
    <source>
        <dbReference type="Proteomes" id="UP000094378"/>
    </source>
</evidence>
<sequence>MFHLFKAGIISKRTLLILNYSKLSINENQLAIILIIMELSNDEQKNFTPSEIAKYMSIEKDLIEQEISKLLVDGLISIEQVGKKTQLDLLPLFNKLIFKLEEESASFSHDKKFVFVEQLMSIKLSAEEVAIIEDYVKKGLSKTKMVSLITEKKIKDFTGLVKELDNYLAKTKTLKLTRYNWLND</sequence>
<dbReference type="EMBL" id="CP017015">
    <property type="protein sequence ID" value="AOG60216.1"/>
    <property type="molecule type" value="Genomic_DNA"/>
</dbReference>
<protein>
    <recommendedName>
        <fullName evidence="1">DnaD N-terminal domain-containing protein</fullName>
    </recommendedName>
</protein>
<evidence type="ECO:0000259" key="1">
    <source>
        <dbReference type="Pfam" id="PF21984"/>
    </source>
</evidence>
<accession>A0A1B3SJV4</accession>
<dbReference type="OrthoDB" id="399088at2"/>
<dbReference type="InterPro" id="IPR030892">
    <property type="entry name" value="DnaD_Mollicutes"/>
</dbReference>
<dbReference type="Pfam" id="PF21984">
    <property type="entry name" value="DnaD_N"/>
    <property type="match status" value="1"/>
</dbReference>
<proteinExistence type="predicted"/>
<dbReference type="InterPro" id="IPR036388">
    <property type="entry name" value="WH-like_DNA-bd_sf"/>
</dbReference>
<evidence type="ECO:0000313" key="2">
    <source>
        <dbReference type="EMBL" id="AOG60216.1"/>
    </source>
</evidence>